<keyword evidence="2" id="KW-1185">Reference proteome</keyword>
<dbReference type="EMBL" id="JAQQWL010000002">
    <property type="protein sequence ID" value="KAK8085929.1"/>
    <property type="molecule type" value="Genomic_DNA"/>
</dbReference>
<accession>A0ABR1WQX0</accession>
<dbReference type="GeneID" id="92085375"/>
<evidence type="ECO:0000313" key="1">
    <source>
        <dbReference type="EMBL" id="KAK8085929.1"/>
    </source>
</evidence>
<evidence type="ECO:0000313" key="2">
    <source>
        <dbReference type="Proteomes" id="UP001480595"/>
    </source>
</evidence>
<protein>
    <submittedName>
        <fullName evidence="1">Glycosyl hydrolase</fullName>
    </submittedName>
</protein>
<comment type="caution">
    <text evidence="1">The sequence shown here is derived from an EMBL/GenBank/DDBJ whole genome shotgun (WGS) entry which is preliminary data.</text>
</comment>
<dbReference type="RefSeq" id="XP_066720453.1">
    <property type="nucleotide sequence ID" value="XM_066852312.1"/>
</dbReference>
<dbReference type="Gene3D" id="1.50.10.20">
    <property type="match status" value="1"/>
</dbReference>
<gene>
    <name evidence="1" type="ORF">PG994_000903</name>
</gene>
<proteinExistence type="predicted"/>
<keyword evidence="1" id="KW-0378">Hydrolase</keyword>
<reference evidence="1 2" key="1">
    <citation type="submission" date="2023-01" db="EMBL/GenBank/DDBJ databases">
        <title>Analysis of 21 Apiospora genomes using comparative genomics revels a genus with tremendous synthesis potential of carbohydrate active enzymes and secondary metabolites.</title>
        <authorList>
            <person name="Sorensen T."/>
        </authorList>
    </citation>
    <scope>NUCLEOTIDE SEQUENCE [LARGE SCALE GENOMIC DNA]</scope>
    <source>
        <strain evidence="1 2">CBS 135458</strain>
    </source>
</reference>
<sequence>MVQPRHRTAEELQPILVAVWLANRVPADKKAHYANWAVRAWDGFRRSPMYVSDEHYVTAGISVQTCQLGKKPHGYTYSNGALVSGLVALSIATGHANKSHPNRLGFLLGP</sequence>
<dbReference type="Proteomes" id="UP001480595">
    <property type="component" value="Unassembled WGS sequence"/>
</dbReference>
<name>A0ABR1WQX0_9PEZI</name>
<dbReference type="GO" id="GO:0016787">
    <property type="term" value="F:hydrolase activity"/>
    <property type="evidence" value="ECO:0007669"/>
    <property type="project" value="UniProtKB-KW"/>
</dbReference>
<organism evidence="1 2">
    <name type="scientific">Apiospora phragmitis</name>
    <dbReference type="NCBI Taxonomy" id="2905665"/>
    <lineage>
        <taxon>Eukaryota</taxon>
        <taxon>Fungi</taxon>
        <taxon>Dikarya</taxon>
        <taxon>Ascomycota</taxon>
        <taxon>Pezizomycotina</taxon>
        <taxon>Sordariomycetes</taxon>
        <taxon>Xylariomycetidae</taxon>
        <taxon>Amphisphaeriales</taxon>
        <taxon>Apiosporaceae</taxon>
        <taxon>Apiospora</taxon>
    </lineage>
</organism>